<dbReference type="GO" id="GO:0004672">
    <property type="term" value="F:protein kinase activity"/>
    <property type="evidence" value="ECO:0007669"/>
    <property type="project" value="InterPro"/>
</dbReference>
<accession>A8NDF9</accession>
<keyword evidence="4" id="KW-1185">Reference proteome</keyword>
<keyword evidence="3" id="KW-0808">Transferase</keyword>
<reference evidence="3 4" key="1">
    <citation type="journal article" date="2010" name="Proc. Natl. Acad. Sci. U.S.A.">
        <title>Insights into evolution of multicellular fungi from the assembled chromosomes of the mushroom Coprinopsis cinerea (Coprinus cinereus).</title>
        <authorList>
            <person name="Stajich J.E."/>
            <person name="Wilke S.K."/>
            <person name="Ahren D."/>
            <person name="Au C.H."/>
            <person name="Birren B.W."/>
            <person name="Borodovsky M."/>
            <person name="Burns C."/>
            <person name="Canback B."/>
            <person name="Casselton L.A."/>
            <person name="Cheng C.K."/>
            <person name="Deng J."/>
            <person name="Dietrich F.S."/>
            <person name="Fargo D.C."/>
            <person name="Farman M.L."/>
            <person name="Gathman A.C."/>
            <person name="Goldberg J."/>
            <person name="Guigo R."/>
            <person name="Hoegger P.J."/>
            <person name="Hooker J.B."/>
            <person name="Huggins A."/>
            <person name="James T.Y."/>
            <person name="Kamada T."/>
            <person name="Kilaru S."/>
            <person name="Kodira C."/>
            <person name="Kues U."/>
            <person name="Kupfer D."/>
            <person name="Kwan H.S."/>
            <person name="Lomsadze A."/>
            <person name="Li W."/>
            <person name="Lilly W.W."/>
            <person name="Ma L.J."/>
            <person name="Mackey A.J."/>
            <person name="Manning G."/>
            <person name="Martin F."/>
            <person name="Muraguchi H."/>
            <person name="Natvig D.O."/>
            <person name="Palmerini H."/>
            <person name="Ramesh M.A."/>
            <person name="Rehmeyer C.J."/>
            <person name="Roe B.A."/>
            <person name="Shenoy N."/>
            <person name="Stanke M."/>
            <person name="Ter-Hovhannisyan V."/>
            <person name="Tunlid A."/>
            <person name="Velagapudi R."/>
            <person name="Vision T.J."/>
            <person name="Zeng Q."/>
            <person name="Zolan M.E."/>
            <person name="Pukkila P.J."/>
        </authorList>
    </citation>
    <scope>NUCLEOTIDE SEQUENCE [LARGE SCALE GENOMIC DNA]</scope>
    <source>
        <strain evidence="4">Okayama-7 / 130 / ATCC MYA-4618 / FGSC 9003</strain>
    </source>
</reference>
<dbReference type="PANTHER" id="PTHR37171:SF1">
    <property type="entry name" value="SERINE_THREONINE-PROTEIN KINASE YRZF-RELATED"/>
    <property type="match status" value="1"/>
</dbReference>
<dbReference type="RefSeq" id="XP_001832762.2">
    <property type="nucleotide sequence ID" value="XM_001832710.2"/>
</dbReference>
<dbReference type="HOGENOM" id="CLU_490898_0_0_1"/>
<dbReference type="PROSITE" id="PS50011">
    <property type="entry name" value="PROTEIN_KINASE_DOM"/>
    <property type="match status" value="1"/>
</dbReference>
<dbReference type="SUPFAM" id="SSF56112">
    <property type="entry name" value="Protein kinase-like (PK-like)"/>
    <property type="match status" value="1"/>
</dbReference>
<dbReference type="Proteomes" id="UP000001861">
    <property type="component" value="Unassembled WGS sequence"/>
</dbReference>
<dbReference type="KEGG" id="cci:CC1G_09976"/>
<gene>
    <name evidence="3" type="ORF">CC1G_09976</name>
</gene>
<dbReference type="Gene3D" id="1.10.510.10">
    <property type="entry name" value="Transferase(Phosphotransferase) domain 1"/>
    <property type="match status" value="1"/>
</dbReference>
<feature type="compositionally biased region" description="Polar residues" evidence="1">
    <location>
        <begin position="68"/>
        <end position="78"/>
    </location>
</feature>
<feature type="region of interest" description="Disordered" evidence="1">
    <location>
        <begin position="1"/>
        <end position="34"/>
    </location>
</feature>
<name>A8NDF9_COPC7</name>
<dbReference type="InterPro" id="IPR000719">
    <property type="entry name" value="Prot_kinase_dom"/>
</dbReference>
<dbReference type="GO" id="GO:0005524">
    <property type="term" value="F:ATP binding"/>
    <property type="evidence" value="ECO:0007669"/>
    <property type="project" value="InterPro"/>
</dbReference>
<dbReference type="OrthoDB" id="2523927at2759"/>
<keyword evidence="3" id="KW-0418">Kinase</keyword>
<dbReference type="VEuPathDB" id="FungiDB:CC1G_09976"/>
<evidence type="ECO:0000256" key="1">
    <source>
        <dbReference type="SAM" id="MobiDB-lite"/>
    </source>
</evidence>
<dbReference type="GeneID" id="6009250"/>
<proteinExistence type="predicted"/>
<dbReference type="PANTHER" id="PTHR37171">
    <property type="entry name" value="SERINE/THREONINE-PROTEIN KINASE YRZF-RELATED"/>
    <property type="match status" value="1"/>
</dbReference>
<evidence type="ECO:0000313" key="3">
    <source>
        <dbReference type="EMBL" id="EAU89007.2"/>
    </source>
</evidence>
<evidence type="ECO:0000313" key="4">
    <source>
        <dbReference type="Proteomes" id="UP000001861"/>
    </source>
</evidence>
<comment type="caution">
    <text evidence="3">The sequence shown here is derived from an EMBL/GenBank/DDBJ whole genome shotgun (WGS) entry which is preliminary data.</text>
</comment>
<organism evidence="3 4">
    <name type="scientific">Coprinopsis cinerea (strain Okayama-7 / 130 / ATCC MYA-4618 / FGSC 9003)</name>
    <name type="common">Inky cap fungus</name>
    <name type="synonym">Hormographiella aspergillata</name>
    <dbReference type="NCBI Taxonomy" id="240176"/>
    <lineage>
        <taxon>Eukaryota</taxon>
        <taxon>Fungi</taxon>
        <taxon>Dikarya</taxon>
        <taxon>Basidiomycota</taxon>
        <taxon>Agaricomycotina</taxon>
        <taxon>Agaricomycetes</taxon>
        <taxon>Agaricomycetidae</taxon>
        <taxon>Agaricales</taxon>
        <taxon>Agaricineae</taxon>
        <taxon>Psathyrellaceae</taxon>
        <taxon>Coprinopsis</taxon>
    </lineage>
</organism>
<sequence>MSSIPVASDSIPENTSPAPAPPQTTSPIHEFIPTDIPDIYSPPPVKIGDILHWLANTIVSHLPEPQLEESNPTTPSSHHQTRSYNSRRFKSPNLHLTPKVLNTTVTIRSLESYSNMIIDNYDEQTFTLLIMTPLMNTIVSIFSLAAGATQWLIQPNRSQRYELNKTLELDVVLYHKRCLVTAVEMKTPMCCNDSNITSFRTDKSSSMDKKAKEIHDQVGKQGKYLKGLSPKKPFVLHALSVAPGHLTPIASDGSLRFAIGSDVINVSGSFPDAVRDVRNWLDYIDRLAAFTLAMVCQHDEDAAKEIGSRFPEQQKQIDELYAAADGALSPAAATGSKAAVVPSDQQPETDMVWLSLGLELPEASSVYESHENIVYVHSRWGIRLVIKVFGEESSYAKELLSYQRLEKLQGKGIPVLYATGTMNARPCLVLSYEGERLREGPTEEQKATLYPVVKAIHDLDIHHHDLHRRNVVQDSSGKLTLIDFGLSEPCTRKGCEDEWQADEWY</sequence>
<dbReference type="InterPro" id="IPR052396">
    <property type="entry name" value="Meiotic_Drive_Suppr_Kinase"/>
</dbReference>
<dbReference type="AlphaFoldDB" id="A8NDF9"/>
<feature type="region of interest" description="Disordered" evidence="1">
    <location>
        <begin position="65"/>
        <end position="90"/>
    </location>
</feature>
<feature type="domain" description="Protein kinase" evidence="2">
    <location>
        <begin position="314"/>
        <end position="505"/>
    </location>
</feature>
<dbReference type="InParanoid" id="A8NDF9"/>
<dbReference type="InterPro" id="IPR011009">
    <property type="entry name" value="Kinase-like_dom_sf"/>
</dbReference>
<feature type="compositionally biased region" description="Basic residues" evidence="1">
    <location>
        <begin position="79"/>
        <end position="90"/>
    </location>
</feature>
<protein>
    <submittedName>
        <fullName evidence="3">Protein kinase subdomain-containing protein PKL/ccin4</fullName>
    </submittedName>
</protein>
<dbReference type="EMBL" id="AACS02000009">
    <property type="protein sequence ID" value="EAU89007.2"/>
    <property type="molecule type" value="Genomic_DNA"/>
</dbReference>
<evidence type="ECO:0000259" key="2">
    <source>
        <dbReference type="PROSITE" id="PS50011"/>
    </source>
</evidence>